<dbReference type="GO" id="GO:0006465">
    <property type="term" value="P:signal peptide processing"/>
    <property type="evidence" value="ECO:0007669"/>
    <property type="project" value="InterPro"/>
</dbReference>
<protein>
    <submittedName>
        <fullName evidence="3">S26 family signal peptidase</fullName>
    </submittedName>
</protein>
<organism evidence="3 4">
    <name type="scientific">Novosphingobium piscinae</name>
    <dbReference type="NCBI Taxonomy" id="1507448"/>
    <lineage>
        <taxon>Bacteria</taxon>
        <taxon>Pseudomonadati</taxon>
        <taxon>Pseudomonadota</taxon>
        <taxon>Alphaproteobacteria</taxon>
        <taxon>Sphingomonadales</taxon>
        <taxon>Sphingomonadaceae</taxon>
        <taxon>Novosphingobium</taxon>
    </lineage>
</organism>
<evidence type="ECO:0000313" key="4">
    <source>
        <dbReference type="Proteomes" id="UP000551327"/>
    </source>
</evidence>
<dbReference type="Proteomes" id="UP000551327">
    <property type="component" value="Unassembled WGS sequence"/>
</dbReference>
<feature type="chain" id="PRO_5031386053" evidence="1">
    <location>
        <begin position="24"/>
        <end position="191"/>
    </location>
</feature>
<comment type="caution">
    <text evidence="3">The sequence shown here is derived from an EMBL/GenBank/DDBJ whole genome shotgun (WGS) entry which is preliminary data.</text>
</comment>
<evidence type="ECO:0000259" key="2">
    <source>
        <dbReference type="Pfam" id="PF10502"/>
    </source>
</evidence>
<feature type="signal peptide" evidence="1">
    <location>
        <begin position="1"/>
        <end position="23"/>
    </location>
</feature>
<dbReference type="AlphaFoldDB" id="A0A7X1FYD1"/>
<sequence length="191" mass="20503">MKRRTTILAVAAAGLAIASLALPARRPLVWNVTHSVPTGLYWISDPAALAVDDRVAIEPPPAIQRLLAERGYLPAGVPLLKRVAAVSGQRVCRFRHGVTIDGQLAALALANDRMGRPLPVWSGCHVLGPGEIFTLNPDQPASFDGRYFGPLPANAVTGRAVPVWTDERGNGRRVWFAQAQTSSVFTPKQGE</sequence>
<keyword evidence="1" id="KW-0732">Signal</keyword>
<feature type="domain" description="Peptidase S26" evidence="2">
    <location>
        <begin position="6"/>
        <end position="164"/>
    </location>
</feature>
<dbReference type="InterPro" id="IPR036286">
    <property type="entry name" value="LexA/Signal_pep-like_sf"/>
</dbReference>
<gene>
    <name evidence="3" type="ORF">H7F53_08740</name>
</gene>
<dbReference type="EMBL" id="JACLAX010000007">
    <property type="protein sequence ID" value="MBC2669228.1"/>
    <property type="molecule type" value="Genomic_DNA"/>
</dbReference>
<proteinExistence type="predicted"/>
<dbReference type="RefSeq" id="WP_185679109.1">
    <property type="nucleotide sequence ID" value="NZ_JACLAX010000007.1"/>
</dbReference>
<dbReference type="Pfam" id="PF10502">
    <property type="entry name" value="Peptidase_S26"/>
    <property type="match status" value="1"/>
</dbReference>
<dbReference type="InterPro" id="IPR019533">
    <property type="entry name" value="Peptidase_S26"/>
</dbReference>
<evidence type="ECO:0000313" key="3">
    <source>
        <dbReference type="EMBL" id="MBC2669228.1"/>
    </source>
</evidence>
<accession>A0A7X1FYD1</accession>
<reference evidence="3 4" key="1">
    <citation type="submission" date="2020-08" db="EMBL/GenBank/DDBJ databases">
        <title>The genome sequence of type strain Novosphingobium piscinae KCTC 42194.</title>
        <authorList>
            <person name="Liu Y."/>
        </authorList>
    </citation>
    <scope>NUCLEOTIDE SEQUENCE [LARGE SCALE GENOMIC DNA]</scope>
    <source>
        <strain evidence="3 4">KCTC 42194</strain>
    </source>
</reference>
<dbReference type="Gene3D" id="2.10.109.10">
    <property type="entry name" value="Umud Fragment, subunit A"/>
    <property type="match status" value="1"/>
</dbReference>
<name>A0A7X1FYD1_9SPHN</name>
<dbReference type="SUPFAM" id="SSF51306">
    <property type="entry name" value="LexA/Signal peptidase"/>
    <property type="match status" value="1"/>
</dbReference>
<keyword evidence="4" id="KW-1185">Reference proteome</keyword>
<evidence type="ECO:0000256" key="1">
    <source>
        <dbReference type="SAM" id="SignalP"/>
    </source>
</evidence>
<dbReference type="GO" id="GO:0004252">
    <property type="term" value="F:serine-type endopeptidase activity"/>
    <property type="evidence" value="ECO:0007669"/>
    <property type="project" value="InterPro"/>
</dbReference>